<dbReference type="EMBL" id="WJEC01000020">
    <property type="protein sequence ID" value="KAF7486933.1"/>
    <property type="molecule type" value="Genomic_DNA"/>
</dbReference>
<feature type="domain" description="Lipocalin/cytosolic fatty-acid binding" evidence="5">
    <location>
        <begin position="13"/>
        <end position="79"/>
    </location>
</feature>
<dbReference type="AlphaFoldDB" id="A0A834QZ28"/>
<dbReference type="InterPro" id="IPR000566">
    <property type="entry name" value="Lipocln_cytosolic_FA-bd_dom"/>
</dbReference>
<feature type="region of interest" description="Disordered" evidence="4">
    <location>
        <begin position="201"/>
        <end position="240"/>
    </location>
</feature>
<name>A0A834QZ28_MARMO</name>
<comment type="subcellular location">
    <subcellularLocation>
        <location evidence="1">Secreted</location>
    </subcellularLocation>
</comment>
<protein>
    <recommendedName>
        <fullName evidence="5">Lipocalin/cytosolic fatty-acid binding domain-containing protein</fullName>
    </recommendedName>
</protein>
<dbReference type="Proteomes" id="UP000662637">
    <property type="component" value="Unassembled WGS sequence"/>
</dbReference>
<dbReference type="Gene3D" id="2.40.128.20">
    <property type="match status" value="1"/>
</dbReference>
<dbReference type="GO" id="GO:0005576">
    <property type="term" value="C:extracellular region"/>
    <property type="evidence" value="ECO:0007669"/>
    <property type="project" value="UniProtKB-SubCell"/>
</dbReference>
<dbReference type="PRINTS" id="PR01254">
    <property type="entry name" value="PGNDSYNTHASE"/>
</dbReference>
<accession>A0A834QZ28</accession>
<proteinExistence type="inferred from homology"/>
<keyword evidence="3" id="KW-0964">Secreted</keyword>
<evidence type="ECO:0000313" key="6">
    <source>
        <dbReference type="EMBL" id="KAF7486933.1"/>
    </source>
</evidence>
<reference evidence="6" key="1">
    <citation type="submission" date="2020-08" db="EMBL/GenBank/DDBJ databases">
        <authorList>
            <person name="Shumante A."/>
            <person name="Zimin A.V."/>
            <person name="Puiu D."/>
            <person name="Salzberg S.L."/>
        </authorList>
    </citation>
    <scope>NUCLEOTIDE SEQUENCE</scope>
    <source>
        <strain evidence="6">WC2-LM</strain>
        <tissue evidence="6">Liver</tissue>
    </source>
</reference>
<evidence type="ECO:0000313" key="7">
    <source>
        <dbReference type="Proteomes" id="UP000662637"/>
    </source>
</evidence>
<evidence type="ECO:0000256" key="2">
    <source>
        <dbReference type="ARBA" id="ARBA00006889"/>
    </source>
</evidence>
<dbReference type="Pfam" id="PF00061">
    <property type="entry name" value="Lipocalin"/>
    <property type="match status" value="1"/>
</dbReference>
<evidence type="ECO:0000259" key="5">
    <source>
        <dbReference type="Pfam" id="PF00061"/>
    </source>
</evidence>
<comment type="similarity">
    <text evidence="2">Belongs to the calycin superfamily. Lipocalin family.</text>
</comment>
<organism evidence="6 7">
    <name type="scientific">Marmota monax</name>
    <name type="common">Woodchuck</name>
    <dbReference type="NCBI Taxonomy" id="9995"/>
    <lineage>
        <taxon>Eukaryota</taxon>
        <taxon>Metazoa</taxon>
        <taxon>Chordata</taxon>
        <taxon>Craniata</taxon>
        <taxon>Vertebrata</taxon>
        <taxon>Euteleostomi</taxon>
        <taxon>Mammalia</taxon>
        <taxon>Eutheria</taxon>
        <taxon>Euarchontoglires</taxon>
        <taxon>Glires</taxon>
        <taxon>Rodentia</taxon>
        <taxon>Sciuromorpha</taxon>
        <taxon>Sciuridae</taxon>
        <taxon>Xerinae</taxon>
        <taxon>Marmotini</taxon>
        <taxon>Marmota</taxon>
    </lineage>
</organism>
<evidence type="ECO:0000256" key="3">
    <source>
        <dbReference type="ARBA" id="ARBA00022525"/>
    </source>
</evidence>
<evidence type="ECO:0000256" key="1">
    <source>
        <dbReference type="ARBA" id="ARBA00004613"/>
    </source>
</evidence>
<evidence type="ECO:0000256" key="4">
    <source>
        <dbReference type="SAM" id="MobiDB-lite"/>
    </source>
</evidence>
<feature type="compositionally biased region" description="Low complexity" evidence="4">
    <location>
        <begin position="209"/>
        <end position="223"/>
    </location>
</feature>
<feature type="region of interest" description="Disordered" evidence="4">
    <location>
        <begin position="95"/>
        <end position="141"/>
    </location>
</feature>
<comment type="caution">
    <text evidence="6">The sequence shown here is derived from an EMBL/GenBank/DDBJ whole genome shotgun (WGS) entry which is preliminary data.</text>
</comment>
<dbReference type="PANTHER" id="PTHR11430:SF64">
    <property type="entry name" value="LIPOCALIN-15"/>
    <property type="match status" value="1"/>
</dbReference>
<dbReference type="InterPro" id="IPR012674">
    <property type="entry name" value="Calycin"/>
</dbReference>
<dbReference type="SUPFAM" id="SSF50814">
    <property type="entry name" value="Lipocalins"/>
    <property type="match status" value="1"/>
</dbReference>
<dbReference type="PANTHER" id="PTHR11430">
    <property type="entry name" value="LIPOCALIN"/>
    <property type="match status" value="1"/>
</dbReference>
<dbReference type="GO" id="GO:0036094">
    <property type="term" value="F:small molecule binding"/>
    <property type="evidence" value="ECO:0007669"/>
    <property type="project" value="InterPro"/>
</dbReference>
<dbReference type="InterPro" id="IPR002345">
    <property type="entry name" value="Lipocalin"/>
</dbReference>
<gene>
    <name evidence="6" type="ORF">GHT09_000642</name>
</gene>
<sequence length="388" mass="40894">MAMCTFSTALGYLDVRVADTDYGSFAVVYIYKELEGALSTMVQLYSRTQDASPQALKAFQDFYPTVGLQDDMMVMLPKSGARRGREGLLAPCWEAGGQGSTLATPESHPSPAQAGDRVSSPGPPPAAPGPRFLSPLRPAVAGSREPGALMQEGFGEASSDQSHLLLSGGFGNTWGGDSGLLVSLAPSSRASPWHWEAAVVPGGTSSLRPPGQGSPQQQTSPPQVWTWSEPTALGPPRAVPHPPSLPPLIWGLFPPNKQILQPLGSSLFGESWGGHRRPICSPALLAAQGGEEVGRQHSQGEWGTSARPCGSWAYGMVRHPVTTGPGHGLCWVGVAADREVGLAWVSLLTVVIGGTWPKPLRAPEMGQCHEQHNSTLLDLSWLAGLLAP</sequence>